<accession>A0A8D9E8C8</accession>
<dbReference type="EMBL" id="HBUF01434911">
    <property type="protein sequence ID" value="CAG6742365.1"/>
    <property type="molecule type" value="Transcribed_RNA"/>
</dbReference>
<dbReference type="PANTHER" id="PTHR33776:SF3">
    <property type="entry name" value="PHD-TYPE DOMAIN-CONTAINING PROTEIN"/>
    <property type="match status" value="1"/>
</dbReference>
<dbReference type="Gene3D" id="3.60.10.10">
    <property type="entry name" value="Endonuclease/exonuclease/phosphatase"/>
    <property type="match status" value="1"/>
</dbReference>
<dbReference type="PANTHER" id="PTHR33776">
    <property type="entry name" value="ENDO/EXONUCLEASE/PHOSPHATASE DOMAIN-CONTAINING PROTEIN"/>
    <property type="match status" value="1"/>
</dbReference>
<evidence type="ECO:0008006" key="2">
    <source>
        <dbReference type="Google" id="ProtNLM"/>
    </source>
</evidence>
<reference evidence="1" key="1">
    <citation type="submission" date="2021-05" db="EMBL/GenBank/DDBJ databases">
        <authorList>
            <person name="Alioto T."/>
            <person name="Alioto T."/>
            <person name="Gomez Garrido J."/>
        </authorList>
    </citation>
    <scope>NUCLEOTIDE SEQUENCE</scope>
</reference>
<sequence length="344" mass="41009">MVTSKERGGGLLIAVRNHLQAHIIEEWTVCETAYECLWVKINMPHYFGTLLICAVYLPPTVSKHNMELFCTYIESLSEQLQQNSFMLIGDFNCGYFFRDMEYPTDSIIRTLANMTKYFKLTSHNNTVFNIKQRILDLVLVKFMRNLKENSSLKKGISCKVEKGQNILKEDKQHPALSIVITWEKLQKLNKQKLNTYHLNYSFPNSTEEIEENLNPLVDNLFLNNRFNYNTADYESLYEEINTIDWTNILSLGNVNTALEQLYRTLYEAINKHVKTYKNRKIEKPQKKKFPFWWKQETHKLYKEKEWARKRKDNSEEYKIKYEELRQTSKDKILSDYKNHFSEID</sequence>
<proteinExistence type="predicted"/>
<dbReference type="AlphaFoldDB" id="A0A8D9E8C8"/>
<dbReference type="InterPro" id="IPR036691">
    <property type="entry name" value="Endo/exonu/phosph_ase_sf"/>
</dbReference>
<dbReference type="SUPFAM" id="SSF56219">
    <property type="entry name" value="DNase I-like"/>
    <property type="match status" value="1"/>
</dbReference>
<name>A0A8D9E8C8_9HEMI</name>
<protein>
    <recommendedName>
        <fullName evidence="2">Endonuclease/exonuclease/phosphatase domain-containing protein</fullName>
    </recommendedName>
</protein>
<evidence type="ECO:0000313" key="1">
    <source>
        <dbReference type="EMBL" id="CAG6742365.1"/>
    </source>
</evidence>
<organism evidence="1">
    <name type="scientific">Cacopsylla melanoneura</name>
    <dbReference type="NCBI Taxonomy" id="428564"/>
    <lineage>
        <taxon>Eukaryota</taxon>
        <taxon>Metazoa</taxon>
        <taxon>Ecdysozoa</taxon>
        <taxon>Arthropoda</taxon>
        <taxon>Hexapoda</taxon>
        <taxon>Insecta</taxon>
        <taxon>Pterygota</taxon>
        <taxon>Neoptera</taxon>
        <taxon>Paraneoptera</taxon>
        <taxon>Hemiptera</taxon>
        <taxon>Sternorrhyncha</taxon>
        <taxon>Psylloidea</taxon>
        <taxon>Psyllidae</taxon>
        <taxon>Psyllinae</taxon>
        <taxon>Cacopsylla</taxon>
    </lineage>
</organism>